<keyword evidence="5" id="KW-1185">Reference proteome</keyword>
<dbReference type="InterPro" id="IPR015421">
    <property type="entry name" value="PyrdxlP-dep_Trfase_major"/>
</dbReference>
<dbReference type="Gene3D" id="3.90.1150.10">
    <property type="entry name" value="Aspartate Aminotransferase, domain 1"/>
    <property type="match status" value="1"/>
</dbReference>
<dbReference type="GO" id="GO:0008483">
    <property type="term" value="F:transaminase activity"/>
    <property type="evidence" value="ECO:0007669"/>
    <property type="project" value="InterPro"/>
</dbReference>
<name>A0A5D3WLI2_9BACT</name>
<comment type="cofactor">
    <cofactor evidence="1">
        <name>pyridoxal 5'-phosphate</name>
        <dbReference type="ChEBI" id="CHEBI:597326"/>
    </cofactor>
</comment>
<dbReference type="GO" id="GO:0030170">
    <property type="term" value="F:pyridoxal phosphate binding"/>
    <property type="evidence" value="ECO:0007669"/>
    <property type="project" value="InterPro"/>
</dbReference>
<dbReference type="OrthoDB" id="9801052at2"/>
<comment type="similarity">
    <text evidence="3">Belongs to the class-III pyridoxal-phosphate-dependent aminotransferase family.</text>
</comment>
<evidence type="ECO:0000256" key="2">
    <source>
        <dbReference type="ARBA" id="ARBA00022898"/>
    </source>
</evidence>
<dbReference type="Gene3D" id="3.40.640.10">
    <property type="entry name" value="Type I PLP-dependent aspartate aminotransferase-like (Major domain)"/>
    <property type="match status" value="1"/>
</dbReference>
<dbReference type="AlphaFoldDB" id="A0A5D3WLI2"/>
<dbReference type="SUPFAM" id="SSF53383">
    <property type="entry name" value="PLP-dependent transferases"/>
    <property type="match status" value="1"/>
</dbReference>
<dbReference type="Proteomes" id="UP000324159">
    <property type="component" value="Unassembled WGS sequence"/>
</dbReference>
<dbReference type="Pfam" id="PF00202">
    <property type="entry name" value="Aminotran_3"/>
    <property type="match status" value="1"/>
</dbReference>
<accession>A0A5D3WLI2</accession>
<proteinExistence type="inferred from homology"/>
<evidence type="ECO:0000313" key="5">
    <source>
        <dbReference type="Proteomes" id="UP000324159"/>
    </source>
</evidence>
<dbReference type="EMBL" id="VNIB01000007">
    <property type="protein sequence ID" value="TYO98363.1"/>
    <property type="molecule type" value="Genomic_DNA"/>
</dbReference>
<evidence type="ECO:0000256" key="1">
    <source>
        <dbReference type="ARBA" id="ARBA00001933"/>
    </source>
</evidence>
<evidence type="ECO:0000256" key="3">
    <source>
        <dbReference type="RuleBase" id="RU003560"/>
    </source>
</evidence>
<dbReference type="CDD" id="cd00610">
    <property type="entry name" value="OAT_like"/>
    <property type="match status" value="1"/>
</dbReference>
<organism evidence="4 5">
    <name type="scientific">Geothermobacter ehrlichii</name>
    <dbReference type="NCBI Taxonomy" id="213224"/>
    <lineage>
        <taxon>Bacteria</taxon>
        <taxon>Pseudomonadati</taxon>
        <taxon>Thermodesulfobacteriota</taxon>
        <taxon>Desulfuromonadia</taxon>
        <taxon>Desulfuromonadales</taxon>
        <taxon>Geothermobacteraceae</taxon>
        <taxon>Geothermobacter</taxon>
    </lineage>
</organism>
<gene>
    <name evidence="4" type="ORF">EDC39_107164</name>
</gene>
<dbReference type="InterPro" id="IPR015424">
    <property type="entry name" value="PyrdxlP-dep_Trfase"/>
</dbReference>
<dbReference type="InterPro" id="IPR005814">
    <property type="entry name" value="Aminotrans_3"/>
</dbReference>
<dbReference type="PANTHER" id="PTHR43713:SF3">
    <property type="entry name" value="GLUTAMATE-1-SEMIALDEHYDE 2,1-AMINOMUTASE 1, CHLOROPLASTIC-RELATED"/>
    <property type="match status" value="1"/>
</dbReference>
<dbReference type="RefSeq" id="WP_148896124.1">
    <property type="nucleotide sequence ID" value="NZ_VNIB01000007.1"/>
</dbReference>
<dbReference type="InterPro" id="IPR015422">
    <property type="entry name" value="PyrdxlP-dep_Trfase_small"/>
</dbReference>
<evidence type="ECO:0000313" key="4">
    <source>
        <dbReference type="EMBL" id="TYO98363.1"/>
    </source>
</evidence>
<sequence length="429" mass="48086">MSERYDCSERLLERALRSIPLGSQTFSKSMTQFPRGVSPYFLSKGQGSRVWDVDGNEYIDLINSLAAVTLGYNDPDVNEAVQMQLTEGVIFSLSHPIEMQVAETIKEMVPCAELVRFGKNGSDATAGAIRVSRAYTGRDHVAVCGYHGWQDWYIGSTTRNLGVPRATSDLTHTFMYNNIESLHEIFRQWPDQIAAVILEPMNVVEPADSFLEEVQVLAKKYGAVLVFDETITGFRFANGGAQAFFGVTPDLATFGKGLANGYPVSAVVGKAEIMKLMEEIFFSFTFGGETLSLAAALATMNKLQREPVVDTLYQKGQMILDRLKVLIQKHEIEHIVELAGHPSWSFFMLQDVAPYSMWEIKTLFMQEMIARGILTFGTHNVSYAMTDEDLTSVVTAYDEVLYIIKDAINNQKLKEFLRCEPLEPLFKVR</sequence>
<comment type="caution">
    <text evidence="4">The sequence shown here is derived from an EMBL/GenBank/DDBJ whole genome shotgun (WGS) entry which is preliminary data.</text>
</comment>
<protein>
    <submittedName>
        <fullName evidence="4">Glutamate-1-semialdehyde 2,1-aminomutase</fullName>
    </submittedName>
</protein>
<keyword evidence="2 3" id="KW-0663">Pyridoxal phosphate</keyword>
<reference evidence="4 5" key="1">
    <citation type="submission" date="2019-07" db="EMBL/GenBank/DDBJ databases">
        <title>Genomic Encyclopedia of Type Strains, Phase IV (KMG-IV): sequencing the most valuable type-strain genomes for metagenomic binning, comparative biology and taxonomic classification.</title>
        <authorList>
            <person name="Goeker M."/>
        </authorList>
    </citation>
    <scope>NUCLEOTIDE SEQUENCE [LARGE SCALE GENOMIC DNA]</scope>
    <source>
        <strain evidence="4 5">SS015</strain>
    </source>
</reference>
<dbReference type="PANTHER" id="PTHR43713">
    <property type="entry name" value="GLUTAMATE-1-SEMIALDEHYDE 2,1-AMINOMUTASE"/>
    <property type="match status" value="1"/>
</dbReference>